<dbReference type="PANTHER" id="PTHR11851">
    <property type="entry name" value="METALLOPROTEASE"/>
    <property type="match status" value="1"/>
</dbReference>
<evidence type="ECO:0000259" key="1">
    <source>
        <dbReference type="Pfam" id="PF00675"/>
    </source>
</evidence>
<evidence type="ECO:0000313" key="4">
    <source>
        <dbReference type="Proteomes" id="UP000294498"/>
    </source>
</evidence>
<dbReference type="AlphaFoldDB" id="A0A4R8DPJ3"/>
<dbReference type="Gene3D" id="3.30.830.10">
    <property type="entry name" value="Metalloenzyme, LuxS/M16 peptidase-like"/>
    <property type="match status" value="2"/>
</dbReference>
<sequence length="426" mass="48337">MLNRTQAPRLKDAVDYSLSLKPYRFFRLTNGVEVYAVDAGPQDVLQMEMVFDAGNAFENQALVAASTNYLLKNGTAGKNAFALNEHFEYYGAYLNRHCYGDTGNLVLHTLTKNLGELLPVMREILTECTFPDEELNTYRQNMLQRLAVNLKKPDFVAGRLIDVSLFGQDHPYGRFSTPEGYAALHRDLLVDFYQRHYVHGRCRIFVAGRVPADIDSLLERNFGDLSLSSAPVARRDFAIHPATERVSHLVNDPEGIQGAIRIASPFPDKHHPDFSKVQVLNTVFGGYFGSRLMSNIREEKGYTYGIHSYLQGFTNVGAWMISTEAGRDVSEAAVKEVYHEMERLREEPVEEEELHLVRNYMIGTLLGDLDGPFQIIGRWKNIILHGLDTGYFDRAVEITKTITAAELQELAQKYLVPERFYELIVV</sequence>
<evidence type="ECO:0000259" key="2">
    <source>
        <dbReference type="Pfam" id="PF05193"/>
    </source>
</evidence>
<feature type="domain" description="Peptidase M16 C-terminal" evidence="2">
    <location>
        <begin position="185"/>
        <end position="359"/>
    </location>
</feature>
<organism evidence="3 4">
    <name type="scientific">Dinghuibacter silviterrae</name>
    <dbReference type="NCBI Taxonomy" id="1539049"/>
    <lineage>
        <taxon>Bacteria</taxon>
        <taxon>Pseudomonadati</taxon>
        <taxon>Bacteroidota</taxon>
        <taxon>Chitinophagia</taxon>
        <taxon>Chitinophagales</taxon>
        <taxon>Chitinophagaceae</taxon>
        <taxon>Dinghuibacter</taxon>
    </lineage>
</organism>
<dbReference type="SUPFAM" id="SSF63411">
    <property type="entry name" value="LuxS/MPP-like metallohydrolase"/>
    <property type="match status" value="2"/>
</dbReference>
<dbReference type="Pfam" id="PF00675">
    <property type="entry name" value="Peptidase_M16"/>
    <property type="match status" value="1"/>
</dbReference>
<keyword evidence="4" id="KW-1185">Reference proteome</keyword>
<dbReference type="InterPro" id="IPR050361">
    <property type="entry name" value="MPP/UQCRC_Complex"/>
</dbReference>
<name>A0A4R8DPJ3_9BACT</name>
<feature type="domain" description="Peptidase M16 N-terminal" evidence="1">
    <location>
        <begin position="41"/>
        <end position="153"/>
    </location>
</feature>
<dbReference type="GO" id="GO:0046872">
    <property type="term" value="F:metal ion binding"/>
    <property type="evidence" value="ECO:0007669"/>
    <property type="project" value="InterPro"/>
</dbReference>
<dbReference type="Pfam" id="PF05193">
    <property type="entry name" value="Peptidase_M16_C"/>
    <property type="match status" value="1"/>
</dbReference>
<dbReference type="PANTHER" id="PTHR11851:SF224">
    <property type="entry name" value="PROCESSING PROTEASE"/>
    <property type="match status" value="1"/>
</dbReference>
<evidence type="ECO:0000313" key="3">
    <source>
        <dbReference type="EMBL" id="TDW99655.1"/>
    </source>
</evidence>
<protein>
    <submittedName>
        <fullName evidence="3">Putative Zn-dependent peptidase</fullName>
    </submittedName>
</protein>
<accession>A0A4R8DPJ3</accession>
<dbReference type="RefSeq" id="WP_133990536.1">
    <property type="nucleotide sequence ID" value="NZ_SODV01000001.1"/>
</dbReference>
<dbReference type="Proteomes" id="UP000294498">
    <property type="component" value="Unassembled WGS sequence"/>
</dbReference>
<comment type="caution">
    <text evidence="3">The sequence shown here is derived from an EMBL/GenBank/DDBJ whole genome shotgun (WGS) entry which is preliminary data.</text>
</comment>
<dbReference type="InterPro" id="IPR011765">
    <property type="entry name" value="Pept_M16_N"/>
</dbReference>
<proteinExistence type="predicted"/>
<dbReference type="InterPro" id="IPR011249">
    <property type="entry name" value="Metalloenz_LuxS/M16"/>
</dbReference>
<gene>
    <name evidence="3" type="ORF">EDB95_0665</name>
</gene>
<dbReference type="OrthoDB" id="9811314at2"/>
<reference evidence="3 4" key="1">
    <citation type="submission" date="2019-03" db="EMBL/GenBank/DDBJ databases">
        <title>Genomic Encyclopedia of Type Strains, Phase IV (KMG-IV): sequencing the most valuable type-strain genomes for metagenomic binning, comparative biology and taxonomic classification.</title>
        <authorList>
            <person name="Goeker M."/>
        </authorList>
    </citation>
    <scope>NUCLEOTIDE SEQUENCE [LARGE SCALE GENOMIC DNA]</scope>
    <source>
        <strain evidence="3 4">DSM 100059</strain>
    </source>
</reference>
<dbReference type="EMBL" id="SODV01000001">
    <property type="protein sequence ID" value="TDW99655.1"/>
    <property type="molecule type" value="Genomic_DNA"/>
</dbReference>
<dbReference type="InterPro" id="IPR007863">
    <property type="entry name" value="Peptidase_M16_C"/>
</dbReference>